<protein>
    <submittedName>
        <fullName evidence="1">Uncharacterized protein</fullName>
    </submittedName>
</protein>
<dbReference type="AlphaFoldDB" id="E7QMM3"/>
<sequence>MIDDNEKDALLSFIDVAGLERRRNEHGLGTGFEGMFSSISKVACFTPLRFELFFIDAGEHDRVASATAAKGTQTDHRSESG</sequence>
<evidence type="ECO:0000313" key="1">
    <source>
        <dbReference type="EMBL" id="EFW94207.1"/>
    </source>
</evidence>
<evidence type="ECO:0000313" key="2">
    <source>
        <dbReference type="EMBL" id="SHL33669.1"/>
    </source>
</evidence>
<reference evidence="2" key="3">
    <citation type="submission" date="2016-11" db="EMBL/GenBank/DDBJ databases">
        <authorList>
            <person name="Jaros S."/>
            <person name="Januszkiewicz K."/>
            <person name="Wedrychowicz H."/>
        </authorList>
    </citation>
    <scope>NUCLEOTIDE SEQUENCE [LARGE SCALE GENOMIC DNA]</scope>
    <source>
        <strain evidence="2">DX253</strain>
    </source>
</reference>
<dbReference type="Proteomes" id="UP000003751">
    <property type="component" value="Unassembled WGS sequence"/>
</dbReference>
<dbReference type="RefSeq" id="WP_007975875.1">
    <property type="nucleotide sequence ID" value="NZ_AEMG01000001.1"/>
</dbReference>
<gene>
    <name evidence="2" type="ORF">SAMN05444342_3568</name>
    <name evidence="1" type="ORF">ZOD2009_00195</name>
</gene>
<accession>E7QMM3</accession>
<evidence type="ECO:0000313" key="3">
    <source>
        <dbReference type="Proteomes" id="UP000003751"/>
    </source>
</evidence>
<dbReference type="EMBL" id="AEMG01000001">
    <property type="protein sequence ID" value="EFW94207.1"/>
    <property type="molecule type" value="Genomic_DNA"/>
</dbReference>
<organism evidence="1 3">
    <name type="scientific">Haladaptatus paucihalophilus DX253</name>
    <dbReference type="NCBI Taxonomy" id="797209"/>
    <lineage>
        <taxon>Archaea</taxon>
        <taxon>Methanobacteriati</taxon>
        <taxon>Methanobacteriota</taxon>
        <taxon>Stenosarchaea group</taxon>
        <taxon>Halobacteria</taxon>
        <taxon>Halobacteriales</taxon>
        <taxon>Haladaptataceae</taxon>
        <taxon>Haladaptatus</taxon>
    </lineage>
</organism>
<proteinExistence type="predicted"/>
<dbReference type="Proteomes" id="UP000184203">
    <property type="component" value="Unassembled WGS sequence"/>
</dbReference>
<name>E7QMM3_HALPU</name>
<reference evidence="1 3" key="1">
    <citation type="journal article" date="2014" name="ISME J.">
        <title>Trehalose/2-sulfotrehalose biosynthesis and glycine-betaine uptake are widely spread mechanisms for osmoadaptation in the Halobacteriales.</title>
        <authorList>
            <person name="Youssef N.H."/>
            <person name="Savage-Ashlock K.N."/>
            <person name="McCully A.L."/>
            <person name="Luedtke B."/>
            <person name="Shaw E.I."/>
            <person name="Hoff W.D."/>
            <person name="Elshahed M.S."/>
        </authorList>
    </citation>
    <scope>NUCLEOTIDE SEQUENCE [LARGE SCALE GENOMIC DNA]</scope>
    <source>
        <strain evidence="1 3">DX253</strain>
    </source>
</reference>
<evidence type="ECO:0000313" key="4">
    <source>
        <dbReference type="Proteomes" id="UP000184203"/>
    </source>
</evidence>
<dbReference type="EMBL" id="FRAN01000006">
    <property type="protein sequence ID" value="SHL33669.1"/>
    <property type="molecule type" value="Genomic_DNA"/>
</dbReference>
<reference evidence="4" key="2">
    <citation type="submission" date="2016-11" db="EMBL/GenBank/DDBJ databases">
        <authorList>
            <person name="Varghese N."/>
            <person name="Submissions S."/>
        </authorList>
    </citation>
    <scope>NUCLEOTIDE SEQUENCE [LARGE SCALE GENOMIC DNA]</scope>
    <source>
        <strain evidence="4">DX253</strain>
    </source>
</reference>
<keyword evidence="4" id="KW-1185">Reference proteome</keyword>